<evidence type="ECO:0000313" key="3">
    <source>
        <dbReference type="EMBL" id="TGL06683.1"/>
    </source>
</evidence>
<keyword evidence="1" id="KW-1133">Transmembrane helix</keyword>
<dbReference type="Pfam" id="PF07695">
    <property type="entry name" value="7TMR-DISM_7TM"/>
    <property type="match status" value="1"/>
</dbReference>
<evidence type="ECO:0000313" key="4">
    <source>
        <dbReference type="Proteomes" id="UP000297641"/>
    </source>
</evidence>
<feature type="transmembrane region" description="Helical" evidence="1">
    <location>
        <begin position="232"/>
        <end position="249"/>
    </location>
</feature>
<dbReference type="Proteomes" id="UP000297641">
    <property type="component" value="Unassembled WGS sequence"/>
</dbReference>
<comment type="caution">
    <text evidence="3">The sequence shown here is derived from an EMBL/GenBank/DDBJ whole genome shotgun (WGS) entry which is preliminary data.</text>
</comment>
<dbReference type="AlphaFoldDB" id="A0A7I0HSG9"/>
<keyword evidence="1" id="KW-0812">Transmembrane</keyword>
<keyword evidence="1" id="KW-0472">Membrane</keyword>
<name>A0A7I0HSG9_9LEPT</name>
<organism evidence="3 4">
    <name type="scientific">Leptospira bouyouniensis</name>
    <dbReference type="NCBI Taxonomy" id="2484911"/>
    <lineage>
        <taxon>Bacteria</taxon>
        <taxon>Pseudomonadati</taxon>
        <taxon>Spirochaetota</taxon>
        <taxon>Spirochaetia</taxon>
        <taxon>Leptospirales</taxon>
        <taxon>Leptospiraceae</taxon>
        <taxon>Leptospira</taxon>
    </lineage>
</organism>
<feature type="transmembrane region" description="Helical" evidence="1">
    <location>
        <begin position="353"/>
        <end position="376"/>
    </location>
</feature>
<dbReference type="EMBL" id="RQFT01000008">
    <property type="protein sequence ID" value="TGL06683.1"/>
    <property type="molecule type" value="Genomic_DNA"/>
</dbReference>
<protein>
    <submittedName>
        <fullName evidence="3">Signaling protein</fullName>
    </submittedName>
</protein>
<dbReference type="RefSeq" id="WP_135771060.1">
    <property type="nucleotide sequence ID" value="NZ_RQFT01000008.1"/>
</dbReference>
<feature type="transmembrane region" description="Helical" evidence="1">
    <location>
        <begin position="298"/>
        <end position="319"/>
    </location>
</feature>
<accession>A0A7I0HSG9</accession>
<feature type="transmembrane region" description="Helical" evidence="1">
    <location>
        <begin position="382"/>
        <end position="407"/>
    </location>
</feature>
<evidence type="ECO:0000256" key="1">
    <source>
        <dbReference type="SAM" id="Phobius"/>
    </source>
</evidence>
<evidence type="ECO:0000259" key="2">
    <source>
        <dbReference type="Pfam" id="PF07695"/>
    </source>
</evidence>
<feature type="transmembrane region" description="Helical" evidence="1">
    <location>
        <begin position="269"/>
        <end position="286"/>
    </location>
</feature>
<dbReference type="InterPro" id="IPR011623">
    <property type="entry name" value="7TMR_DISM_rcpt_extracell_dom1"/>
</dbReference>
<sequence>MKFISNVVLVIFYILFQLNCYKSLNQLEQNQFYVDLSQIDWENSEPINISYGWKFYWKELLDPVALQTHKSISKVPLVDFRPWTNLTTSKNEFPAQGFATYHKKIKIQISERPIHLVLYFSHLYTASKLFINGELMQEKGVVSASIEKVRPDRTNSTIDIKTNKQELDIVLQIANKDFYHGGPRSEFIISSPSKMSLFKSKSLMVEIFVFGLIFGSALYHMFFYLHNRKQKAFLYFAIVCLTFLVRIPFLNSKLYEYFFPIFSFNLQSILLHYINVITFLFSVLFLKEMFRSNQYKMIRYTFYMGALIALFTPLTPSTIQHYLNFIYLVVCLILFLFFSLFLLIKHKKEAQGLYFMAIALVSLAVFCFLAISLNYYGIQGGLYLIIGYLLYVIFQTVSLSKYFAFVIESRANIEMLLHEESILALSKQRTEMQLMVHDQLGANLTDLKVYLERNMPKPIDTSSDFLNLEYIYQKVNSIIQSLRNQLLYIEDMNLIFENFITGLHLTLLRRYSDVGREFEFSTSEKVIEYFNQTKIIGKNQSYFLNIFYMLYEVCTNDIKYGLGESVWLFDYVNGFFTINQKNMFRKPNIPSPGEIELKSIQQRLEQLNGTFDISISEVYFELKIRFPVERSLNP</sequence>
<feature type="transmembrane region" description="Helical" evidence="1">
    <location>
        <begin position="325"/>
        <end position="344"/>
    </location>
</feature>
<feature type="transmembrane region" description="Helical" evidence="1">
    <location>
        <begin position="203"/>
        <end position="225"/>
    </location>
</feature>
<proteinExistence type="predicted"/>
<reference evidence="3 4" key="1">
    <citation type="journal article" date="2019" name="PLoS Negl. Trop. Dis.">
        <title>Revisiting the worldwide diversity of Leptospira species in the environment.</title>
        <authorList>
            <person name="Vincent A.T."/>
            <person name="Schiettekatte O."/>
            <person name="Bourhy P."/>
            <person name="Veyrier F.J."/>
            <person name="Picardeau M."/>
        </authorList>
    </citation>
    <scope>NUCLEOTIDE SEQUENCE [LARGE SCALE GENOMIC DNA]</scope>
    <source>
        <strain evidence="3 4">201800273</strain>
    </source>
</reference>
<gene>
    <name evidence="3" type="ORF">EHQ43_09780</name>
</gene>
<feature type="domain" description="7TM-DISM receptor extracellular" evidence="2">
    <location>
        <begin position="204"/>
        <end position="400"/>
    </location>
</feature>